<feature type="transmembrane region" description="Helical" evidence="6">
    <location>
        <begin position="297"/>
        <end position="322"/>
    </location>
</feature>
<keyword evidence="2 5" id="KW-0808">Transferase</keyword>
<feature type="transmembrane region" description="Helical" evidence="6">
    <location>
        <begin position="36"/>
        <end position="67"/>
    </location>
</feature>
<keyword evidence="9" id="KW-1185">Reference proteome</keyword>
<dbReference type="CDD" id="cd02440">
    <property type="entry name" value="AdoMet_MTases"/>
    <property type="match status" value="1"/>
</dbReference>
<organism evidence="8 9">
    <name type="scientific">Paludisphaera mucosa</name>
    <dbReference type="NCBI Taxonomy" id="3030827"/>
    <lineage>
        <taxon>Bacteria</taxon>
        <taxon>Pseudomonadati</taxon>
        <taxon>Planctomycetota</taxon>
        <taxon>Planctomycetia</taxon>
        <taxon>Isosphaerales</taxon>
        <taxon>Isosphaeraceae</taxon>
        <taxon>Paludisphaera</taxon>
    </lineage>
</organism>
<reference evidence="8 9" key="1">
    <citation type="submission" date="2023-03" db="EMBL/GenBank/DDBJ databases">
        <title>Paludisphaera mucosa sp. nov. a novel planctomycete from northern fen.</title>
        <authorList>
            <person name="Ivanova A."/>
        </authorList>
    </citation>
    <scope>NUCLEOTIDE SEQUENCE [LARGE SCALE GENOMIC DNA]</scope>
    <source>
        <strain evidence="8 9">Pla2</strain>
    </source>
</reference>
<keyword evidence="4 5" id="KW-0620">Polyamine biosynthesis</keyword>
<evidence type="ECO:0000256" key="1">
    <source>
        <dbReference type="ARBA" id="ARBA00007867"/>
    </source>
</evidence>
<feature type="transmembrane region" description="Helical" evidence="6">
    <location>
        <begin position="79"/>
        <end position="101"/>
    </location>
</feature>
<evidence type="ECO:0000256" key="5">
    <source>
        <dbReference type="PROSITE-ProRule" id="PRU00354"/>
    </source>
</evidence>
<dbReference type="Gene3D" id="3.40.50.150">
    <property type="entry name" value="Vaccinia Virus protein VP39"/>
    <property type="match status" value="1"/>
</dbReference>
<evidence type="ECO:0000256" key="6">
    <source>
        <dbReference type="SAM" id="Phobius"/>
    </source>
</evidence>
<feature type="transmembrane region" description="Helical" evidence="6">
    <location>
        <begin position="121"/>
        <end position="142"/>
    </location>
</feature>
<feature type="domain" description="PABS" evidence="7">
    <location>
        <begin position="505"/>
        <end position="721"/>
    </location>
</feature>
<comment type="similarity">
    <text evidence="1">Belongs to the spermidine/spermine synthase family.</text>
</comment>
<feature type="transmembrane region" description="Helical" evidence="6">
    <location>
        <begin position="184"/>
        <end position="204"/>
    </location>
</feature>
<keyword evidence="3" id="KW-0745">Spermidine biosynthesis</keyword>
<feature type="transmembrane region" description="Helical" evidence="6">
    <location>
        <begin position="154"/>
        <end position="178"/>
    </location>
</feature>
<dbReference type="InterPro" id="IPR029063">
    <property type="entry name" value="SAM-dependent_MTases_sf"/>
</dbReference>
<evidence type="ECO:0000313" key="8">
    <source>
        <dbReference type="EMBL" id="MDG3007783.1"/>
    </source>
</evidence>
<gene>
    <name evidence="8" type="ORF">PZE19_28810</name>
</gene>
<evidence type="ECO:0000256" key="3">
    <source>
        <dbReference type="ARBA" id="ARBA00023066"/>
    </source>
</evidence>
<accession>A0ABT6FKA0</accession>
<feature type="transmembrane region" description="Helical" evidence="6">
    <location>
        <begin position="437"/>
        <end position="459"/>
    </location>
</feature>
<dbReference type="NCBIfam" id="NF037959">
    <property type="entry name" value="MFS_SpdSyn"/>
    <property type="match status" value="1"/>
</dbReference>
<feature type="transmembrane region" description="Helical" evidence="6">
    <location>
        <begin position="342"/>
        <end position="365"/>
    </location>
</feature>
<dbReference type="PANTHER" id="PTHR11558:SF11">
    <property type="entry name" value="SPERMIDINE SYNTHASE"/>
    <property type="match status" value="1"/>
</dbReference>
<proteinExistence type="inferred from homology"/>
<dbReference type="Proteomes" id="UP001216907">
    <property type="component" value="Unassembled WGS sequence"/>
</dbReference>
<evidence type="ECO:0000259" key="7">
    <source>
        <dbReference type="PROSITE" id="PS51006"/>
    </source>
</evidence>
<dbReference type="InterPro" id="IPR036259">
    <property type="entry name" value="MFS_trans_sf"/>
</dbReference>
<feature type="transmembrane region" description="Helical" evidence="6">
    <location>
        <begin position="260"/>
        <end position="285"/>
    </location>
</feature>
<keyword evidence="6" id="KW-0472">Membrane</keyword>
<dbReference type="EMBL" id="JARRAG010000002">
    <property type="protein sequence ID" value="MDG3007783.1"/>
    <property type="molecule type" value="Genomic_DNA"/>
</dbReference>
<dbReference type="InterPro" id="IPR001045">
    <property type="entry name" value="Spermi_synthase"/>
</dbReference>
<dbReference type="PANTHER" id="PTHR11558">
    <property type="entry name" value="SPERMIDINE/SPERMINE SYNTHASE"/>
    <property type="match status" value="1"/>
</dbReference>
<dbReference type="InterPro" id="IPR030374">
    <property type="entry name" value="PABS"/>
</dbReference>
<dbReference type="PROSITE" id="PS51006">
    <property type="entry name" value="PABS_2"/>
    <property type="match status" value="1"/>
</dbReference>
<dbReference type="SUPFAM" id="SSF53335">
    <property type="entry name" value="S-adenosyl-L-methionine-dependent methyltransferases"/>
    <property type="match status" value="1"/>
</dbReference>
<evidence type="ECO:0000256" key="4">
    <source>
        <dbReference type="ARBA" id="ARBA00023115"/>
    </source>
</evidence>
<sequence>MPTGPAAARRFLPLLLILFVGSGCAAMIYEVVWLQLLQLVIGSTAVSLGVLLGTFMGGMGAGGLLLPRLVSARRNPLRVYALLELGIGVIGLAVLFGMPYVERVYVLYAGRGTPDVLLRGIVAAICLLPPTLLMGATLPAIARRVETDPEGVSWLGFFYGGNIAGAVFGCLLAGFYLLRVHDMATATYVAVALNATVAVVALALSTRPGASEAAAEPGPYEGAARGDRAVYLAIGLSGASALGAEVVWTRLLSLMLGGTVYTFSLILAVFLIGLGIGSSLGAALARRAASARTALGVCQWLLTAAIAWTAVMISQSLPYWPILPELAPSPWFTFQLDLARCLWAVLPPACLWGASFPLALAAVAARGEDPGRLVGRVYAANTLGALAGALIFSLLLVPALGTAGAERVLIGLAAAAALAALAPLIRPAPGTLHRGGAVALAAAMGVAGWLAWSLTPVPWTVVAFGRQTVNLLPQAYPDVVKEVPADRGEKDFFCTYVGEGENVSVAVTESPDGVRSFHGAGKVQASTRTADMRLQRMLGHIPALVHPKPASVLVVACGAGVTAGSFVPHPDVERIVICDIEPLVPTVVTPMFGEANYHVVDGIAEENPHTVDGKQVEVVYDDGRHFLRTTREKFDVITSDPIDPWVKGCAALNTVEYYRMCRDHLNPGGIVCLWIPLYESNLETAKSVIATFFEVFPNGILWSNDREGVTYDAVLFGQVDPTVIDVDALQRKLDRPDHARVKLSLREVGFGEGREPGLEEGVDLLNTYAGQASLLKEWTQGAQINTDRNLRLQYLAGMWLNSSLDERILAGIRAQYRFPDRTFVGSPERIGVLKKLRHRPTRWQ</sequence>
<name>A0ABT6FKA0_9BACT</name>
<dbReference type="SUPFAM" id="SSF103473">
    <property type="entry name" value="MFS general substrate transporter"/>
    <property type="match status" value="1"/>
</dbReference>
<feature type="active site" description="Proton acceptor" evidence="5">
    <location>
        <position position="640"/>
    </location>
</feature>
<keyword evidence="6" id="KW-1133">Transmembrane helix</keyword>
<dbReference type="Pfam" id="PF01564">
    <property type="entry name" value="Spermine_synth"/>
    <property type="match status" value="1"/>
</dbReference>
<comment type="caution">
    <text evidence="8">The sequence shown here is derived from an EMBL/GenBank/DDBJ whole genome shotgun (WGS) entry which is preliminary data.</text>
</comment>
<protein>
    <submittedName>
        <fullName evidence="8">Fused MFS/spermidine synthase</fullName>
    </submittedName>
</protein>
<keyword evidence="6" id="KW-0812">Transmembrane</keyword>
<dbReference type="RefSeq" id="WP_277864055.1">
    <property type="nucleotide sequence ID" value="NZ_JARRAG010000002.1"/>
</dbReference>
<evidence type="ECO:0000313" key="9">
    <source>
        <dbReference type="Proteomes" id="UP001216907"/>
    </source>
</evidence>
<feature type="transmembrane region" description="Helical" evidence="6">
    <location>
        <begin position="229"/>
        <end position="248"/>
    </location>
</feature>
<feature type="transmembrane region" description="Helical" evidence="6">
    <location>
        <begin position="377"/>
        <end position="401"/>
    </location>
</feature>
<evidence type="ECO:0000256" key="2">
    <source>
        <dbReference type="ARBA" id="ARBA00022679"/>
    </source>
</evidence>
<feature type="transmembrane region" description="Helical" evidence="6">
    <location>
        <begin position="407"/>
        <end position="425"/>
    </location>
</feature>